<evidence type="ECO:0000313" key="2">
    <source>
        <dbReference type="EMBL" id="GEZ38018.1"/>
    </source>
</evidence>
<evidence type="ECO:0008006" key="3">
    <source>
        <dbReference type="Google" id="ProtNLM"/>
    </source>
</evidence>
<comment type="caution">
    <text evidence="2">The sequence shown here is derived from an EMBL/GenBank/DDBJ whole genome shotgun (WGS) entry which is preliminary data.</text>
</comment>
<evidence type="ECO:0000256" key="1">
    <source>
        <dbReference type="SAM" id="MobiDB-lite"/>
    </source>
</evidence>
<feature type="compositionally biased region" description="Low complexity" evidence="1">
    <location>
        <begin position="253"/>
        <end position="266"/>
    </location>
</feature>
<proteinExistence type="predicted"/>
<sequence>RVSTLQAHVIRKEKLKAAFEEFKQYEDSRVEQRCAEIDARLDAPSIDFDEELYPCMLTAIAGRRWVIGHGLRLAVLKCAWGGAREGQLSLEAIEAYDPEAEAKYITALHALKELKYPIVDQLESLKDAPMDVIMASSHLESDSGDDAPQWIRELRPCSSQLKIPVYPKARDPGDPWACKEEILLADAIAANVSRAEKKKKCRVVCRIHGVGSAHHTRSDGVPVSVPTVAPQGLDILLADAATQTEISEDEASPRLLRSSSLPIMHN</sequence>
<reference evidence="2" key="1">
    <citation type="journal article" date="2019" name="Sci. Rep.">
        <title>Draft genome of Tanacetum cinerariifolium, the natural source of mosquito coil.</title>
        <authorList>
            <person name="Yamashiro T."/>
            <person name="Shiraishi A."/>
            <person name="Satake H."/>
            <person name="Nakayama K."/>
        </authorList>
    </citation>
    <scope>NUCLEOTIDE SEQUENCE</scope>
</reference>
<dbReference type="AlphaFoldDB" id="A0A699IBR7"/>
<organism evidence="2">
    <name type="scientific">Tanacetum cinerariifolium</name>
    <name type="common">Dalmatian daisy</name>
    <name type="synonym">Chrysanthemum cinerariifolium</name>
    <dbReference type="NCBI Taxonomy" id="118510"/>
    <lineage>
        <taxon>Eukaryota</taxon>
        <taxon>Viridiplantae</taxon>
        <taxon>Streptophyta</taxon>
        <taxon>Embryophyta</taxon>
        <taxon>Tracheophyta</taxon>
        <taxon>Spermatophyta</taxon>
        <taxon>Magnoliopsida</taxon>
        <taxon>eudicotyledons</taxon>
        <taxon>Gunneridae</taxon>
        <taxon>Pentapetalae</taxon>
        <taxon>asterids</taxon>
        <taxon>campanulids</taxon>
        <taxon>Asterales</taxon>
        <taxon>Asteraceae</taxon>
        <taxon>Asteroideae</taxon>
        <taxon>Anthemideae</taxon>
        <taxon>Anthemidinae</taxon>
        <taxon>Tanacetum</taxon>
    </lineage>
</organism>
<accession>A0A699IBR7</accession>
<gene>
    <name evidence="2" type="ORF">Tci_509991</name>
</gene>
<protein>
    <recommendedName>
        <fullName evidence="3">Transposase (Putative), gypsy type</fullName>
    </recommendedName>
</protein>
<name>A0A699IBR7_TANCI</name>
<dbReference type="EMBL" id="BKCJ010271980">
    <property type="protein sequence ID" value="GEZ38018.1"/>
    <property type="molecule type" value="Genomic_DNA"/>
</dbReference>
<feature type="region of interest" description="Disordered" evidence="1">
    <location>
        <begin position="245"/>
        <end position="266"/>
    </location>
</feature>
<feature type="non-terminal residue" evidence="2">
    <location>
        <position position="1"/>
    </location>
</feature>